<reference evidence="4 5" key="1">
    <citation type="submission" date="2017-03" db="EMBL/GenBank/DDBJ databases">
        <title>Genomes of endolithic fungi from Antarctica.</title>
        <authorList>
            <person name="Coleine C."/>
            <person name="Masonjones S."/>
            <person name="Stajich J.E."/>
        </authorList>
    </citation>
    <scope>NUCLEOTIDE SEQUENCE [LARGE SCALE GENOMIC DNA]</scope>
    <source>
        <strain evidence="4 5">CCFEE 6314</strain>
    </source>
</reference>
<keyword evidence="3" id="KW-0732">Signal</keyword>
<proteinExistence type="predicted"/>
<evidence type="ECO:0000313" key="5">
    <source>
        <dbReference type="Proteomes" id="UP000288859"/>
    </source>
</evidence>
<protein>
    <submittedName>
        <fullName evidence="4">Uncharacterized protein</fullName>
    </submittedName>
</protein>
<feature type="compositionally biased region" description="Low complexity" evidence="1">
    <location>
        <begin position="202"/>
        <end position="213"/>
    </location>
</feature>
<keyword evidence="2" id="KW-1133">Transmembrane helix</keyword>
<dbReference type="Proteomes" id="UP000288859">
    <property type="component" value="Unassembled WGS sequence"/>
</dbReference>
<evidence type="ECO:0000256" key="2">
    <source>
        <dbReference type="SAM" id="Phobius"/>
    </source>
</evidence>
<keyword evidence="2" id="KW-0812">Transmembrane</keyword>
<feature type="chain" id="PRO_5019260586" evidence="3">
    <location>
        <begin position="32"/>
        <end position="262"/>
    </location>
</feature>
<evidence type="ECO:0000256" key="3">
    <source>
        <dbReference type="SAM" id="SignalP"/>
    </source>
</evidence>
<feature type="region of interest" description="Disordered" evidence="1">
    <location>
        <begin position="35"/>
        <end position="64"/>
    </location>
</feature>
<dbReference type="EMBL" id="NAJM01000007">
    <property type="protein sequence ID" value="RVX73574.1"/>
    <property type="molecule type" value="Genomic_DNA"/>
</dbReference>
<organism evidence="4 5">
    <name type="scientific">Exophiala mesophila</name>
    <name type="common">Black yeast-like fungus</name>
    <dbReference type="NCBI Taxonomy" id="212818"/>
    <lineage>
        <taxon>Eukaryota</taxon>
        <taxon>Fungi</taxon>
        <taxon>Dikarya</taxon>
        <taxon>Ascomycota</taxon>
        <taxon>Pezizomycotina</taxon>
        <taxon>Eurotiomycetes</taxon>
        <taxon>Chaetothyriomycetidae</taxon>
        <taxon>Chaetothyriales</taxon>
        <taxon>Herpotrichiellaceae</taxon>
        <taxon>Exophiala</taxon>
    </lineage>
</organism>
<feature type="transmembrane region" description="Helical" evidence="2">
    <location>
        <begin position="73"/>
        <end position="97"/>
    </location>
</feature>
<keyword evidence="2" id="KW-0472">Membrane</keyword>
<comment type="caution">
    <text evidence="4">The sequence shown here is derived from an EMBL/GenBank/DDBJ whole genome shotgun (WGS) entry which is preliminary data.</text>
</comment>
<gene>
    <name evidence="4" type="ORF">B0A52_02462</name>
</gene>
<feature type="region of interest" description="Disordered" evidence="1">
    <location>
        <begin position="184"/>
        <end position="262"/>
    </location>
</feature>
<accession>A0A438NCR5</accession>
<name>A0A438NCR5_EXOME</name>
<dbReference type="OrthoDB" id="5425637at2759"/>
<dbReference type="AlphaFoldDB" id="A0A438NCR5"/>
<evidence type="ECO:0000256" key="1">
    <source>
        <dbReference type="SAM" id="MobiDB-lite"/>
    </source>
</evidence>
<evidence type="ECO:0000313" key="4">
    <source>
        <dbReference type="EMBL" id="RVX73574.1"/>
    </source>
</evidence>
<feature type="signal peptide" evidence="3">
    <location>
        <begin position="1"/>
        <end position="31"/>
    </location>
</feature>
<sequence>MAGPSPRPLSMSPSLYLFLCLTYLKSTHVLAQSGDGGTAEGIQPGSLGADSDEQADAAASGPDTGSAHLSHGAVIAIAVVVSLVVVLGTTMTILFFLAKKRQWKVREGIRRSARKVTNAVKAVATPLTPKKMTFSPVEKKLHDDQTEKTLKRANRELQTQRDVEKGLGIVGGVKVEESNIKGKGQTGVSRAGLHGIGGGSGSSTTTVTTVSSTMDLSGGDDGTVPSKSKSKSKPKPPNVTIPSSTVRTDSPKTPMWKKVFGR</sequence>